<dbReference type="RefSeq" id="WP_220750020.1">
    <property type="nucleotide sequence ID" value="NZ_BPFH01000006.1"/>
</dbReference>
<protein>
    <recommendedName>
        <fullName evidence="1">Ribbon-helix-helix protein CopG domain-containing protein</fullName>
    </recommendedName>
</protein>
<organism evidence="2 3">
    <name type="scientific">Jannaschia pagri</name>
    <dbReference type="NCBI Taxonomy" id="2829797"/>
    <lineage>
        <taxon>Bacteria</taxon>
        <taxon>Pseudomonadati</taxon>
        <taxon>Pseudomonadota</taxon>
        <taxon>Alphaproteobacteria</taxon>
        <taxon>Rhodobacterales</taxon>
        <taxon>Roseobacteraceae</taxon>
        <taxon>Jannaschia</taxon>
    </lineage>
</organism>
<gene>
    <name evidence="2" type="ORF">JANAI62_31480</name>
</gene>
<evidence type="ECO:0000259" key="1">
    <source>
        <dbReference type="Pfam" id="PF01402"/>
    </source>
</evidence>
<proteinExistence type="predicted"/>
<keyword evidence="3" id="KW-1185">Reference proteome</keyword>
<dbReference type="Pfam" id="PF01402">
    <property type="entry name" value="RHH_1"/>
    <property type="match status" value="1"/>
</dbReference>
<dbReference type="InterPro" id="IPR002145">
    <property type="entry name" value="CopG"/>
</dbReference>
<dbReference type="EMBL" id="BPFH01000006">
    <property type="protein sequence ID" value="GIT96525.1"/>
    <property type="molecule type" value="Genomic_DNA"/>
</dbReference>
<dbReference type="Proteomes" id="UP000786693">
    <property type="component" value="Unassembled WGS sequence"/>
</dbReference>
<dbReference type="SUPFAM" id="SSF47598">
    <property type="entry name" value="Ribbon-helix-helix"/>
    <property type="match status" value="1"/>
</dbReference>
<name>A0ABQ4NQG8_9RHOB</name>
<sequence>MTRDVTIRMPTEMVDALRHLAARHDVTPGQIIRQAVARELQRAARPAETPNRADEQLVASLQALLAGDVARATSWADLDQRLSAKGFRFQPAGGGVSLYDLDGTKLCKGSELGASYRSLVRRFGAPMPGHPHGTAGIFHADDNPLIDRRL</sequence>
<reference evidence="2 3" key="1">
    <citation type="submission" date="2021-05" db="EMBL/GenBank/DDBJ databases">
        <title>Bacteria Genome sequencing.</title>
        <authorList>
            <person name="Takabe Y."/>
            <person name="Nakajima Y."/>
            <person name="Suzuki S."/>
            <person name="Shiozaki T."/>
        </authorList>
    </citation>
    <scope>NUCLEOTIDE SEQUENCE [LARGE SCALE GENOMIC DNA]</scope>
    <source>
        <strain evidence="2 3">AI_62</strain>
    </source>
</reference>
<evidence type="ECO:0000313" key="3">
    <source>
        <dbReference type="Proteomes" id="UP000786693"/>
    </source>
</evidence>
<feature type="domain" description="Ribbon-helix-helix protein CopG" evidence="1">
    <location>
        <begin position="5"/>
        <end position="42"/>
    </location>
</feature>
<accession>A0ABQ4NQG8</accession>
<dbReference type="InterPro" id="IPR010985">
    <property type="entry name" value="Ribbon_hlx_hlx"/>
</dbReference>
<evidence type="ECO:0000313" key="2">
    <source>
        <dbReference type="EMBL" id="GIT96525.1"/>
    </source>
</evidence>
<comment type="caution">
    <text evidence="2">The sequence shown here is derived from an EMBL/GenBank/DDBJ whole genome shotgun (WGS) entry which is preliminary data.</text>
</comment>